<proteinExistence type="predicted"/>
<dbReference type="AlphaFoldDB" id="A0A0E9UT13"/>
<dbReference type="EMBL" id="GBXM01040252">
    <property type="protein sequence ID" value="JAH68325.1"/>
    <property type="molecule type" value="Transcribed_RNA"/>
</dbReference>
<reference evidence="1" key="1">
    <citation type="submission" date="2014-11" db="EMBL/GenBank/DDBJ databases">
        <authorList>
            <person name="Amaro Gonzalez C."/>
        </authorList>
    </citation>
    <scope>NUCLEOTIDE SEQUENCE</scope>
</reference>
<organism evidence="1">
    <name type="scientific">Anguilla anguilla</name>
    <name type="common">European freshwater eel</name>
    <name type="synonym">Muraena anguilla</name>
    <dbReference type="NCBI Taxonomy" id="7936"/>
    <lineage>
        <taxon>Eukaryota</taxon>
        <taxon>Metazoa</taxon>
        <taxon>Chordata</taxon>
        <taxon>Craniata</taxon>
        <taxon>Vertebrata</taxon>
        <taxon>Euteleostomi</taxon>
        <taxon>Actinopterygii</taxon>
        <taxon>Neopterygii</taxon>
        <taxon>Teleostei</taxon>
        <taxon>Anguilliformes</taxon>
        <taxon>Anguillidae</taxon>
        <taxon>Anguilla</taxon>
    </lineage>
</organism>
<accession>A0A0E9UT13</accession>
<sequence>MDIGRFDLPKYGGINKSLAVIFVYSIIKKSVIPQQNYSHW</sequence>
<reference evidence="1" key="2">
    <citation type="journal article" date="2015" name="Fish Shellfish Immunol.">
        <title>Early steps in the European eel (Anguilla anguilla)-Vibrio vulnificus interaction in the gills: Role of the RtxA13 toxin.</title>
        <authorList>
            <person name="Callol A."/>
            <person name="Pajuelo D."/>
            <person name="Ebbesson L."/>
            <person name="Teles M."/>
            <person name="MacKenzie S."/>
            <person name="Amaro C."/>
        </authorList>
    </citation>
    <scope>NUCLEOTIDE SEQUENCE</scope>
</reference>
<evidence type="ECO:0000313" key="1">
    <source>
        <dbReference type="EMBL" id="JAH68325.1"/>
    </source>
</evidence>
<protein>
    <submittedName>
        <fullName evidence="1">Uncharacterized protein</fullName>
    </submittedName>
</protein>
<name>A0A0E9UT13_ANGAN</name>